<keyword evidence="1" id="KW-0611">Plant defense</keyword>
<dbReference type="PANTHER" id="PTHR22595">
    <property type="entry name" value="CHITINASE-RELATED"/>
    <property type="match status" value="1"/>
</dbReference>
<dbReference type="GO" id="GO:0006952">
    <property type="term" value="P:defense response"/>
    <property type="evidence" value="ECO:0007669"/>
    <property type="project" value="UniProtKB-KW"/>
</dbReference>
<dbReference type="InterPro" id="IPR023346">
    <property type="entry name" value="Lysozyme-like_dom_sf"/>
</dbReference>
<comment type="caution">
    <text evidence="4">The sequence shown here is derived from an EMBL/GenBank/DDBJ whole genome shotgun (WGS) entry which is preliminary data.</text>
</comment>
<keyword evidence="2" id="KW-1015">Disulfide bond</keyword>
<dbReference type="Proteomes" id="UP000604481">
    <property type="component" value="Unassembled WGS sequence"/>
</dbReference>
<dbReference type="AlphaFoldDB" id="A0A8J7FY51"/>
<dbReference type="GO" id="GO:0004568">
    <property type="term" value="F:chitinase activity"/>
    <property type="evidence" value="ECO:0007669"/>
    <property type="project" value="InterPro"/>
</dbReference>
<feature type="domain" description="Glycoside hydrolase family 19 catalytic" evidence="3">
    <location>
        <begin position="160"/>
        <end position="302"/>
    </location>
</feature>
<dbReference type="GO" id="GO:0016998">
    <property type="term" value="P:cell wall macromolecule catabolic process"/>
    <property type="evidence" value="ECO:0007669"/>
    <property type="project" value="InterPro"/>
</dbReference>
<dbReference type="SUPFAM" id="SSF53955">
    <property type="entry name" value="Lysozyme-like"/>
    <property type="match status" value="1"/>
</dbReference>
<evidence type="ECO:0000313" key="5">
    <source>
        <dbReference type="Proteomes" id="UP000604481"/>
    </source>
</evidence>
<evidence type="ECO:0000256" key="2">
    <source>
        <dbReference type="ARBA" id="ARBA00023157"/>
    </source>
</evidence>
<evidence type="ECO:0000259" key="3">
    <source>
        <dbReference type="Pfam" id="PF00182"/>
    </source>
</evidence>
<dbReference type="PANTHER" id="PTHR22595:SF79">
    <property type="entry name" value="CHITINASE 12"/>
    <property type="match status" value="1"/>
</dbReference>
<evidence type="ECO:0000256" key="1">
    <source>
        <dbReference type="ARBA" id="ARBA00022821"/>
    </source>
</evidence>
<organism evidence="4 5">
    <name type="scientific">Chitinilyticum piscinae</name>
    <dbReference type="NCBI Taxonomy" id="2866724"/>
    <lineage>
        <taxon>Bacteria</taxon>
        <taxon>Pseudomonadati</taxon>
        <taxon>Pseudomonadota</taxon>
        <taxon>Betaproteobacteria</taxon>
        <taxon>Neisseriales</taxon>
        <taxon>Chitinibacteraceae</taxon>
        <taxon>Chitinilyticum</taxon>
    </lineage>
</organism>
<accession>A0A8J7FY51</accession>
<dbReference type="EMBL" id="JADFUA010000002">
    <property type="protein sequence ID" value="MBE9608585.1"/>
    <property type="molecule type" value="Genomic_DNA"/>
</dbReference>
<reference evidence="4 5" key="1">
    <citation type="submission" date="2020-10" db="EMBL/GenBank/DDBJ databases">
        <title>The genome sequence of Chitinilyticum litopenaei 4Y14.</title>
        <authorList>
            <person name="Liu Y."/>
        </authorList>
    </citation>
    <scope>NUCLEOTIDE SEQUENCE [LARGE SCALE GENOMIC DNA]</scope>
    <source>
        <strain evidence="4 5">4Y14</strain>
    </source>
</reference>
<sequence>MRPDSEVEAVLPGRAANPDNVLRVERVLPQAKFDQLLPVRNVAYTYTNLLRGVAKFPAYCDNYTDGRNADAICAKLLATSLAHFTQETGASWSTLTPAGVKAYPDNYNAVLATMPQDTPIPTWNQALWYLREMGYNEGSAIGAYQDCYKGAGSSIWGIFYPCGQNAQGKNLDYFGRGSKQLSYNYNYGPFSKSLYGDVNVLLDNPGKVADTWLNFASAIWFAVYPQSPKPPMTWVVDGTWKPNAYDVSQGLLPGFGATINIINGGIECGGGSDVQQAKNRIAAYKEYAKVLNVDISGEQLSCANMRPFSEGSAAATKTYLDKNWGYNAANPNGASYACSLVAYQTPFSIAQPGDYQSCVDYFFRGKVLFNGQVTVDNTK</sequence>
<name>A0A8J7FY51_9NEIS</name>
<dbReference type="GO" id="GO:0006032">
    <property type="term" value="P:chitin catabolic process"/>
    <property type="evidence" value="ECO:0007669"/>
    <property type="project" value="InterPro"/>
</dbReference>
<proteinExistence type="predicted"/>
<protein>
    <recommendedName>
        <fullName evidence="3">Glycoside hydrolase family 19 catalytic domain-containing protein</fullName>
    </recommendedName>
</protein>
<dbReference type="Pfam" id="PF00182">
    <property type="entry name" value="Glyco_hydro_19"/>
    <property type="match status" value="1"/>
</dbReference>
<evidence type="ECO:0000313" key="4">
    <source>
        <dbReference type="EMBL" id="MBE9608585.1"/>
    </source>
</evidence>
<dbReference type="InterPro" id="IPR000726">
    <property type="entry name" value="Glyco_hydro_19_cat"/>
</dbReference>
<dbReference type="CDD" id="cd00325">
    <property type="entry name" value="chitinase_GH19"/>
    <property type="match status" value="1"/>
</dbReference>
<keyword evidence="5" id="KW-1185">Reference proteome</keyword>
<gene>
    <name evidence="4" type="ORF">INR99_04415</name>
</gene>
<dbReference type="Gene3D" id="1.10.530.10">
    <property type="match status" value="1"/>
</dbReference>
<dbReference type="Gene3D" id="3.30.20.10">
    <property type="entry name" value="Endochitinase, domain 2"/>
    <property type="match status" value="1"/>
</dbReference>